<feature type="transmembrane region" description="Helical" evidence="2">
    <location>
        <begin position="147"/>
        <end position="166"/>
    </location>
</feature>
<feature type="transmembrane region" description="Helical" evidence="2">
    <location>
        <begin position="278"/>
        <end position="299"/>
    </location>
</feature>
<reference evidence="3" key="1">
    <citation type="submission" date="2015-07" db="EMBL/GenBank/DDBJ databases">
        <title>Transcriptome Assembly of Anthurium amnicola.</title>
        <authorList>
            <person name="Suzuki J."/>
        </authorList>
    </citation>
    <scope>NUCLEOTIDE SEQUENCE</scope>
</reference>
<feature type="compositionally biased region" description="Low complexity" evidence="1">
    <location>
        <begin position="320"/>
        <end position="336"/>
    </location>
</feature>
<name>A0A1D1Y4T2_9ARAE</name>
<keyword evidence="2" id="KW-1133">Transmembrane helix</keyword>
<dbReference type="EMBL" id="GDJX01018266">
    <property type="protein sequence ID" value="JAT49670.1"/>
    <property type="molecule type" value="Transcribed_RNA"/>
</dbReference>
<sequence>MTHFSDFSFLARGVSSVCVLVWAIMHIYNIDRFEALRWRVVKRMEVKSIMTILFLLSVTSLLIYDIICTKIKYEEGFVVDPLTKTIISKPAEEWSSQNKKLRHIANRLLMLFYAMENSAVFLLQNFWNYLANKIVKAKFITTWQFRINYAFMVITFVAFNCLPFIFDDDTDEKLDYNNIEEVKEALRKHTYGEVIPELVAACCNMIVLVYALMAHFKFSSLIKQNSRNYIVDRLKYYRHMNFLLLLIVAIGASLMFTFCIDGLSEKQYLNRNKFTSDLFASTVNFFTAAFWVVWLMIFYPRLVPTYSSKNLNEDSKHSKLSTPLTSPTSESSNISSHQRNSVRHIEIKVDSTTTMNTDQLNYMNNNYSNNNNLRSDGYIQLPTPLATNNKQVISYTGSPKQYQNFI</sequence>
<organism evidence="3">
    <name type="scientific">Anthurium amnicola</name>
    <dbReference type="NCBI Taxonomy" id="1678845"/>
    <lineage>
        <taxon>Eukaryota</taxon>
        <taxon>Viridiplantae</taxon>
        <taxon>Streptophyta</taxon>
        <taxon>Embryophyta</taxon>
        <taxon>Tracheophyta</taxon>
        <taxon>Spermatophyta</taxon>
        <taxon>Magnoliopsida</taxon>
        <taxon>Liliopsida</taxon>
        <taxon>Araceae</taxon>
        <taxon>Pothoideae</taxon>
        <taxon>Potheae</taxon>
        <taxon>Anthurium</taxon>
    </lineage>
</organism>
<dbReference type="AlphaFoldDB" id="A0A1D1Y4T2"/>
<evidence type="ECO:0000256" key="2">
    <source>
        <dbReference type="SAM" id="Phobius"/>
    </source>
</evidence>
<feature type="region of interest" description="Disordered" evidence="1">
    <location>
        <begin position="316"/>
        <end position="340"/>
    </location>
</feature>
<feature type="transmembrane region" description="Helical" evidence="2">
    <location>
        <begin position="198"/>
        <end position="218"/>
    </location>
</feature>
<accession>A0A1D1Y4T2</accession>
<protein>
    <submittedName>
        <fullName evidence="3">Uncharacterized protein</fullName>
    </submittedName>
</protein>
<evidence type="ECO:0000313" key="3">
    <source>
        <dbReference type="EMBL" id="JAT49670.1"/>
    </source>
</evidence>
<evidence type="ECO:0000256" key="1">
    <source>
        <dbReference type="SAM" id="MobiDB-lite"/>
    </source>
</evidence>
<feature type="transmembrane region" description="Helical" evidence="2">
    <location>
        <begin position="239"/>
        <end position="258"/>
    </location>
</feature>
<feature type="transmembrane region" description="Helical" evidence="2">
    <location>
        <begin position="6"/>
        <end position="28"/>
    </location>
</feature>
<keyword evidence="2" id="KW-0472">Membrane</keyword>
<proteinExistence type="predicted"/>
<feature type="transmembrane region" description="Helical" evidence="2">
    <location>
        <begin position="108"/>
        <end position="127"/>
    </location>
</feature>
<feature type="transmembrane region" description="Helical" evidence="2">
    <location>
        <begin position="49"/>
        <end position="67"/>
    </location>
</feature>
<gene>
    <name evidence="3" type="ORF">g.101479</name>
</gene>
<keyword evidence="2" id="KW-0812">Transmembrane</keyword>